<comment type="caution">
    <text evidence="2">The sequence shown here is derived from an EMBL/GenBank/DDBJ whole genome shotgun (WGS) entry which is preliminary data.</text>
</comment>
<feature type="region of interest" description="Disordered" evidence="1">
    <location>
        <begin position="1"/>
        <end position="99"/>
    </location>
</feature>
<evidence type="ECO:0000313" key="3">
    <source>
        <dbReference type="Proteomes" id="UP000704712"/>
    </source>
</evidence>
<gene>
    <name evidence="2" type="ORF">GN958_ATG11086</name>
</gene>
<dbReference type="Proteomes" id="UP000704712">
    <property type="component" value="Unassembled WGS sequence"/>
</dbReference>
<feature type="compositionally biased region" description="Basic and acidic residues" evidence="1">
    <location>
        <begin position="46"/>
        <end position="55"/>
    </location>
</feature>
<dbReference type="AlphaFoldDB" id="A0A8S9UFM9"/>
<accession>A0A8S9UFM9</accession>
<sequence length="99" mass="11374">MIMSPKGKDEPRMLRRVRFELPTEHAESDSDQEDLGLEESNQVQRNNDEPRMRLTDEEETKETEESFEEENSPTEGEEETPFSSGGERSSALKKACQIP</sequence>
<evidence type="ECO:0000256" key="1">
    <source>
        <dbReference type="SAM" id="MobiDB-lite"/>
    </source>
</evidence>
<feature type="compositionally biased region" description="Acidic residues" evidence="1">
    <location>
        <begin position="56"/>
        <end position="80"/>
    </location>
</feature>
<organism evidence="2 3">
    <name type="scientific">Phytophthora infestans</name>
    <name type="common">Potato late blight agent</name>
    <name type="synonym">Botrytis infestans</name>
    <dbReference type="NCBI Taxonomy" id="4787"/>
    <lineage>
        <taxon>Eukaryota</taxon>
        <taxon>Sar</taxon>
        <taxon>Stramenopiles</taxon>
        <taxon>Oomycota</taxon>
        <taxon>Peronosporomycetes</taxon>
        <taxon>Peronosporales</taxon>
        <taxon>Peronosporaceae</taxon>
        <taxon>Phytophthora</taxon>
    </lineage>
</organism>
<feature type="compositionally biased region" description="Basic and acidic residues" evidence="1">
    <location>
        <begin position="1"/>
        <end position="28"/>
    </location>
</feature>
<protein>
    <submittedName>
        <fullName evidence="2">Uncharacterized protein</fullName>
    </submittedName>
</protein>
<evidence type="ECO:0000313" key="2">
    <source>
        <dbReference type="EMBL" id="KAF4139601.1"/>
    </source>
</evidence>
<name>A0A8S9UFM9_PHYIN</name>
<reference evidence="2" key="1">
    <citation type="submission" date="2020-03" db="EMBL/GenBank/DDBJ databases">
        <title>Hybrid Assembly of Korean Phytophthora infestans isolates.</title>
        <authorList>
            <person name="Prokchorchik M."/>
            <person name="Lee Y."/>
            <person name="Seo J."/>
            <person name="Cho J.-H."/>
            <person name="Park Y.-E."/>
            <person name="Jang D.-C."/>
            <person name="Im J.-S."/>
            <person name="Choi J.-G."/>
            <person name="Park H.-J."/>
            <person name="Lee G.-B."/>
            <person name="Lee Y.-G."/>
            <person name="Hong S.-Y."/>
            <person name="Cho K."/>
            <person name="Sohn K.H."/>
        </authorList>
    </citation>
    <scope>NUCLEOTIDE SEQUENCE</scope>
    <source>
        <strain evidence="2">KR_2_A2</strain>
    </source>
</reference>
<proteinExistence type="predicted"/>
<dbReference type="EMBL" id="JAACNO010001551">
    <property type="protein sequence ID" value="KAF4139601.1"/>
    <property type="molecule type" value="Genomic_DNA"/>
</dbReference>